<dbReference type="PROSITE" id="PS50880">
    <property type="entry name" value="TOPRIM"/>
    <property type="match status" value="1"/>
</dbReference>
<dbReference type="InterPro" id="IPR028612">
    <property type="entry name" value="Topoisom_1_IA"/>
</dbReference>
<dbReference type="PANTHER" id="PTHR42785">
    <property type="entry name" value="DNA TOPOISOMERASE, TYPE IA, CORE"/>
    <property type="match status" value="1"/>
</dbReference>
<feature type="site" description="Interaction with DNA" evidence="8">
    <location>
        <position position="144"/>
    </location>
</feature>
<keyword evidence="3" id="KW-0479">Metal-binding</keyword>
<dbReference type="GO" id="GO:0006265">
    <property type="term" value="P:DNA topological change"/>
    <property type="evidence" value="ECO:0007669"/>
    <property type="project" value="UniProtKB-UniRule"/>
</dbReference>
<evidence type="ECO:0000259" key="10">
    <source>
        <dbReference type="PROSITE" id="PS50880"/>
    </source>
</evidence>
<keyword evidence="4" id="KW-0460">Magnesium</keyword>
<dbReference type="InterPro" id="IPR006171">
    <property type="entry name" value="TOPRIM_dom"/>
</dbReference>
<feature type="domain" description="Toprim" evidence="10">
    <location>
        <begin position="9"/>
        <end position="118"/>
    </location>
</feature>
<comment type="caution">
    <text evidence="8">Lacks conserved residue(s) required for the propagation of feature annotation.</text>
</comment>
<dbReference type="PANTHER" id="PTHR42785:SF1">
    <property type="entry name" value="DNA TOPOISOMERASE"/>
    <property type="match status" value="1"/>
</dbReference>
<dbReference type="Pfam" id="PF13368">
    <property type="entry name" value="Toprim_C_rpt"/>
    <property type="match status" value="4"/>
</dbReference>
<accession>A0A1G8JXW9</accession>
<dbReference type="InterPro" id="IPR034149">
    <property type="entry name" value="TOPRIM_TopoI"/>
</dbReference>
<evidence type="ECO:0000256" key="8">
    <source>
        <dbReference type="HAMAP-Rule" id="MF_00952"/>
    </source>
</evidence>
<dbReference type="InterPro" id="IPR013497">
    <property type="entry name" value="Topo_IA_cen"/>
</dbReference>
<evidence type="ECO:0000256" key="2">
    <source>
        <dbReference type="ARBA" id="ARBA00009446"/>
    </source>
</evidence>
<dbReference type="InterPro" id="IPR013826">
    <property type="entry name" value="Topo_IA_cen_sub3"/>
</dbReference>
<dbReference type="Pfam" id="PF01751">
    <property type="entry name" value="Toprim"/>
    <property type="match status" value="1"/>
</dbReference>
<dbReference type="PROSITE" id="PS00396">
    <property type="entry name" value="TOPO_IA_1"/>
    <property type="match status" value="1"/>
</dbReference>
<evidence type="ECO:0000256" key="9">
    <source>
        <dbReference type="SAM" id="MobiDB-lite"/>
    </source>
</evidence>
<comment type="subunit">
    <text evidence="8">Monomer.</text>
</comment>
<evidence type="ECO:0000256" key="7">
    <source>
        <dbReference type="ARBA" id="ARBA00023235"/>
    </source>
</evidence>
<feature type="active site" description="O-(5'-phospho-DNA)-tyrosine intermediate" evidence="8">
    <location>
        <position position="289"/>
    </location>
</feature>
<comment type="function">
    <text evidence="8">Releases the supercoiling and torsional tension of DNA, which is introduced during the DNA replication and transcription, by transiently cleaving and rejoining one strand of the DNA duplex. Introduces a single-strand break via transesterification at a target site in duplex DNA. The scissile phosphodiester is attacked by the catalytic tyrosine of the enzyme, resulting in the formation of a DNA-(5'-phosphotyrosyl)-enzyme intermediate and the expulsion of a 3'-OH DNA strand. The free DNA strand then undergoes passage around the unbroken strand, thus removing DNA supercoils. Finally, in the religation step, the DNA 3'-OH attacks the covalent intermediate to expel the active-site tyrosine and restore the DNA phosphodiester backbone.</text>
</comment>
<proteinExistence type="inferred from homology"/>
<comment type="similarity">
    <text evidence="2 8">Belongs to the type IA topoisomerase family.</text>
</comment>
<evidence type="ECO:0000313" key="12">
    <source>
        <dbReference type="EMBL" id="SDI35979.1"/>
    </source>
</evidence>
<dbReference type="InterPro" id="IPR000380">
    <property type="entry name" value="Topo_IA"/>
</dbReference>
<dbReference type="Proteomes" id="UP000198869">
    <property type="component" value="Unassembled WGS sequence"/>
</dbReference>
<dbReference type="EMBL" id="FNDW01000006">
    <property type="protein sequence ID" value="SDI35979.1"/>
    <property type="molecule type" value="Genomic_DNA"/>
</dbReference>
<gene>
    <name evidence="8" type="primary">topA</name>
    <name evidence="12" type="ORF">SAMN05421846_106255</name>
</gene>
<evidence type="ECO:0000256" key="6">
    <source>
        <dbReference type="ARBA" id="ARBA00023125"/>
    </source>
</evidence>
<dbReference type="Gene3D" id="3.40.50.140">
    <property type="match status" value="1"/>
</dbReference>
<feature type="site" description="Interaction with DNA" evidence="8">
    <location>
        <position position="291"/>
    </location>
</feature>
<evidence type="ECO:0000313" key="13">
    <source>
        <dbReference type="Proteomes" id="UP000198869"/>
    </source>
</evidence>
<keyword evidence="6 8" id="KW-0238">DNA-binding</keyword>
<dbReference type="InterPro" id="IPR025589">
    <property type="entry name" value="Toprim_C_rpt"/>
</dbReference>
<dbReference type="CDD" id="cd00186">
    <property type="entry name" value="TOP1Ac"/>
    <property type="match status" value="1"/>
</dbReference>
<dbReference type="EC" id="5.6.2.1" evidence="8"/>
<feature type="site" description="Interaction with DNA" evidence="8">
    <location>
        <position position="145"/>
    </location>
</feature>
<dbReference type="InterPro" id="IPR003601">
    <property type="entry name" value="Topo_IA_2"/>
</dbReference>
<feature type="domain" description="Topo IA-type catalytic" evidence="11">
    <location>
        <begin position="134"/>
        <end position="578"/>
    </location>
</feature>
<evidence type="ECO:0000256" key="5">
    <source>
        <dbReference type="ARBA" id="ARBA00023029"/>
    </source>
</evidence>
<organism evidence="12 13">
    <name type="scientific">Chryseobacterium taeanense</name>
    <dbReference type="NCBI Taxonomy" id="311334"/>
    <lineage>
        <taxon>Bacteria</taxon>
        <taxon>Pseudomonadati</taxon>
        <taxon>Bacteroidota</taxon>
        <taxon>Flavobacteriia</taxon>
        <taxon>Flavobacteriales</taxon>
        <taxon>Weeksellaceae</taxon>
        <taxon>Chryseobacterium group</taxon>
        <taxon>Chryseobacterium</taxon>
    </lineage>
</organism>
<reference evidence="13" key="1">
    <citation type="submission" date="2016-10" db="EMBL/GenBank/DDBJ databases">
        <authorList>
            <person name="Varghese N."/>
            <person name="Submissions S."/>
        </authorList>
    </citation>
    <scope>NUCLEOTIDE SEQUENCE [LARGE SCALE GENOMIC DNA]</scope>
    <source>
        <strain evidence="13">DSM 17071</strain>
    </source>
</reference>
<dbReference type="NCBIfam" id="TIGR01051">
    <property type="entry name" value="topA_bact"/>
    <property type="match status" value="1"/>
</dbReference>
<feature type="site" description="Interaction with DNA" evidence="8">
    <location>
        <position position="160"/>
    </location>
</feature>
<dbReference type="Pfam" id="PF01131">
    <property type="entry name" value="Topoisom_bac"/>
    <property type="match status" value="2"/>
</dbReference>
<dbReference type="GO" id="GO:0046872">
    <property type="term" value="F:metal ion binding"/>
    <property type="evidence" value="ECO:0007669"/>
    <property type="project" value="UniProtKB-KW"/>
</dbReference>
<dbReference type="PROSITE" id="PS52039">
    <property type="entry name" value="TOPO_IA_2"/>
    <property type="match status" value="1"/>
</dbReference>
<dbReference type="Gene3D" id="1.10.460.10">
    <property type="entry name" value="Topoisomerase I, domain 2"/>
    <property type="match status" value="1"/>
</dbReference>
<dbReference type="CDD" id="cd03363">
    <property type="entry name" value="TOPRIM_TopoIA_TopoI"/>
    <property type="match status" value="1"/>
</dbReference>
<name>A0A1G8JXW9_9FLAO</name>
<dbReference type="Gene3D" id="1.10.290.10">
    <property type="entry name" value="Topoisomerase I, domain 4"/>
    <property type="match status" value="1"/>
</dbReference>
<dbReference type="InterPro" id="IPR023405">
    <property type="entry name" value="Topo_IA_core_domain"/>
</dbReference>
<keyword evidence="7 8" id="KW-0413">Isomerase</keyword>
<feature type="compositionally biased region" description="Basic residues" evidence="9">
    <location>
        <begin position="855"/>
        <end position="864"/>
    </location>
</feature>
<dbReference type="InterPro" id="IPR005733">
    <property type="entry name" value="TopoI_bac-type"/>
</dbReference>
<feature type="site" description="Interaction with DNA" evidence="8">
    <location>
        <position position="39"/>
    </location>
</feature>
<feature type="region of interest" description="Disordered" evidence="9">
    <location>
        <begin position="830"/>
        <end position="864"/>
    </location>
</feature>
<comment type="catalytic activity">
    <reaction evidence="1 8">
        <text>ATP-independent breakage of single-stranded DNA, followed by passage and rejoining.</text>
        <dbReference type="EC" id="5.6.2.1"/>
    </reaction>
</comment>
<dbReference type="HAMAP" id="MF_00952">
    <property type="entry name" value="Topoisom_1_prok"/>
    <property type="match status" value="1"/>
</dbReference>
<feature type="site" description="Interaction with DNA" evidence="8">
    <location>
        <position position="148"/>
    </location>
</feature>
<evidence type="ECO:0000256" key="1">
    <source>
        <dbReference type="ARBA" id="ARBA00000213"/>
    </source>
</evidence>
<dbReference type="InterPro" id="IPR013824">
    <property type="entry name" value="Topo_IA_cen_sub1"/>
</dbReference>
<keyword evidence="5 8" id="KW-0799">Topoisomerase</keyword>
<keyword evidence="13" id="KW-1185">Reference proteome</keyword>
<dbReference type="SMART" id="SM00436">
    <property type="entry name" value="TOP1Bc"/>
    <property type="match status" value="1"/>
</dbReference>
<feature type="region of interest" description="Interaction with DNA" evidence="8">
    <location>
        <begin position="168"/>
        <end position="173"/>
    </location>
</feature>
<dbReference type="PRINTS" id="PR00417">
    <property type="entry name" value="PRTPISMRASEI"/>
</dbReference>
<dbReference type="InterPro" id="IPR013825">
    <property type="entry name" value="Topo_IA_cen_sub2"/>
</dbReference>
<feature type="site" description="Interaction with DNA" evidence="8">
    <location>
        <position position="479"/>
    </location>
</feature>
<sequence>MQKIFRMSKNLVIVESPAKAKTIQKYLGKDFEVKSSFGHIRDLPKKGMGIDLATFSPDYEVSADKKKLVTELKAAVKKADMVWLASDEDREGEAIAWHLADELKLKPENRKRIVFHEITKNAILKAIDNPRDIDQNLVNAQQARRVLDRIVGFEMSPVLWKKVKPGLSAGRVQSVAVRLIVEREKEIREFVPKASFKVDGVFLNKTSQEISAKLKKDFDKEQDAENFLELAKTTEFKVLNVETKPGTRSASAPFTTSTLQQEASSRLGYNVTNTMRLAQRLYEEGYITYMRTDSVNLSQEAIDGAKKQITSEYGAEYSSPRNYTTKSSSAQEAHEAIRPTDFTVKSIGDAQLNRLYQLIYRRTLASQMANAKIEKTVIEIGNAKLPQHFEAQGEVIIFDGFLKAYGIVKTEDDDEENNEKLLPKVNVGEVLDYKKITAAEKFTRPSARYTEAGLVRKLEELGIGRPSTYAPTIQTIQNREYVDKREIEPQTREVVKISLAKDKIKKEVLEEKFGGDKNKFVPTDIGEVVNDFLTDNFKEILDYGFTARVEESFDEIASGDQKWKNMMTDFYSKFHPRIEDVEENADRATGDRLLGVDPKTGKNVHARIGRFGAMIQIGETDDEEKPIFASLMAGQNIATITFEEAMELFKLPFDLSEVDGQPVSVGVGRFGPYVKWGETYISIPKGEDPLSVDQKRAEEIINEKKIADAPIATYKGEPVTKGTGRFGPFIKYQSIFVNVPKRYDFENLSQSDINELIDAKLEKEANRYIQQWEKEKISIENGRWGPFVKFGKAMFKIPKKKDDSKYDAEELKEVSLDEVKKWITDQDPKAFAEKKKPAAKKAATVKKTTTTTKKPAAKKPAAKK</sequence>
<dbReference type="InterPro" id="IPR023406">
    <property type="entry name" value="Topo_IA_AS"/>
</dbReference>
<evidence type="ECO:0000256" key="4">
    <source>
        <dbReference type="ARBA" id="ARBA00022842"/>
    </source>
</evidence>
<dbReference type="AlphaFoldDB" id="A0A1G8JXW9"/>
<dbReference type="Gene3D" id="2.70.20.10">
    <property type="entry name" value="Topoisomerase I, domain 3"/>
    <property type="match status" value="1"/>
</dbReference>
<evidence type="ECO:0000256" key="3">
    <source>
        <dbReference type="ARBA" id="ARBA00022723"/>
    </source>
</evidence>
<dbReference type="SMART" id="SM00493">
    <property type="entry name" value="TOPRIM"/>
    <property type="match status" value="1"/>
</dbReference>
<dbReference type="STRING" id="311334.SAMN05421846_106255"/>
<dbReference type="GO" id="GO:0003917">
    <property type="term" value="F:DNA topoisomerase type I (single strand cut, ATP-independent) activity"/>
    <property type="evidence" value="ECO:0007669"/>
    <property type="project" value="UniProtKB-UniRule"/>
</dbReference>
<dbReference type="GO" id="GO:0003677">
    <property type="term" value="F:DNA binding"/>
    <property type="evidence" value="ECO:0007669"/>
    <property type="project" value="UniProtKB-KW"/>
</dbReference>
<dbReference type="InterPro" id="IPR003602">
    <property type="entry name" value="Topo_IA_DNA-bd_dom"/>
</dbReference>
<feature type="compositionally biased region" description="Low complexity" evidence="9">
    <location>
        <begin position="840"/>
        <end position="854"/>
    </location>
</feature>
<dbReference type="SUPFAM" id="SSF56712">
    <property type="entry name" value="Prokaryotic type I DNA topoisomerase"/>
    <property type="match status" value="1"/>
</dbReference>
<dbReference type="SMART" id="SM00437">
    <property type="entry name" value="TOP1Ac"/>
    <property type="match status" value="1"/>
</dbReference>
<protein>
    <recommendedName>
        <fullName evidence="8">DNA topoisomerase 1</fullName>
        <ecNumber evidence="8">5.6.2.1</ecNumber>
    </recommendedName>
    <alternativeName>
        <fullName evidence="8">DNA topoisomerase I</fullName>
    </alternativeName>
</protein>
<evidence type="ECO:0000259" key="11">
    <source>
        <dbReference type="PROSITE" id="PS52039"/>
    </source>
</evidence>